<accession>A0A3G4ZNV7</accession>
<evidence type="ECO:0000256" key="9">
    <source>
        <dbReference type="PROSITE-ProRule" id="PRU00042"/>
    </source>
</evidence>
<organism evidence="12">
    <name type="scientific">Terrestrivirus sp</name>
    <dbReference type="NCBI Taxonomy" id="2487775"/>
    <lineage>
        <taxon>Viruses</taxon>
        <taxon>Varidnaviria</taxon>
        <taxon>Bamfordvirae</taxon>
        <taxon>Nucleocytoviricota</taxon>
        <taxon>Megaviricetes</taxon>
        <taxon>Imitervirales</taxon>
        <taxon>Mimiviridae</taxon>
        <taxon>Klosneuvirinae</taxon>
    </lineage>
</organism>
<dbReference type="PANTHER" id="PTHR42933">
    <property type="entry name" value="SLR6095 PROTEIN"/>
    <property type="match status" value="1"/>
</dbReference>
<protein>
    <recommendedName>
        <fullName evidence="2">site-specific DNA-methyltransferase (adenine-specific)</fullName>
        <ecNumber evidence="2">2.1.1.72</ecNumber>
    </recommendedName>
</protein>
<dbReference type="PROSITE" id="PS00092">
    <property type="entry name" value="N6_MTASE"/>
    <property type="match status" value="1"/>
</dbReference>
<dbReference type="GO" id="GO:0032259">
    <property type="term" value="P:methylation"/>
    <property type="evidence" value="ECO:0007669"/>
    <property type="project" value="UniProtKB-KW"/>
</dbReference>
<dbReference type="EMBL" id="MK071986">
    <property type="protein sequence ID" value="AYV76548.1"/>
    <property type="molecule type" value="Genomic_DNA"/>
</dbReference>
<dbReference type="PANTHER" id="PTHR42933:SF4">
    <property type="entry name" value="TYPE I RESTRICTION ENZYME ECOKI METHYLASE SUBUNIT"/>
    <property type="match status" value="1"/>
</dbReference>
<keyword evidence="9" id="KW-0862">Zinc</keyword>
<feature type="domain" description="C2H2-type" evidence="11">
    <location>
        <begin position="5"/>
        <end position="32"/>
    </location>
</feature>
<dbReference type="InterPro" id="IPR044946">
    <property type="entry name" value="Restrct_endonuc_typeI_TRD_sf"/>
</dbReference>
<keyword evidence="9" id="KW-0479">Metal-binding</keyword>
<dbReference type="PROSITE" id="PS50157">
    <property type="entry name" value="ZINC_FINGER_C2H2_2"/>
    <property type="match status" value="1"/>
</dbReference>
<dbReference type="InterPro" id="IPR000055">
    <property type="entry name" value="Restrct_endonuc_typeI_TRD"/>
</dbReference>
<dbReference type="GO" id="GO:0008170">
    <property type="term" value="F:N-methyltransferase activity"/>
    <property type="evidence" value="ECO:0007669"/>
    <property type="project" value="InterPro"/>
</dbReference>
<dbReference type="EC" id="2.1.1.72" evidence="2"/>
<dbReference type="Pfam" id="PF01420">
    <property type="entry name" value="Methylase_S"/>
    <property type="match status" value="2"/>
</dbReference>
<keyword evidence="4" id="KW-0808">Transferase</keyword>
<evidence type="ECO:0000256" key="5">
    <source>
        <dbReference type="ARBA" id="ARBA00022691"/>
    </source>
</evidence>
<comment type="similarity">
    <text evidence="1">Belongs to the type-I restriction system S methylase family.</text>
</comment>
<dbReference type="InterPro" id="IPR029063">
    <property type="entry name" value="SAM-dependent_MTases_sf"/>
</dbReference>
<feature type="compositionally biased region" description="Acidic residues" evidence="10">
    <location>
        <begin position="932"/>
        <end position="941"/>
    </location>
</feature>
<evidence type="ECO:0000256" key="6">
    <source>
        <dbReference type="ARBA" id="ARBA00022747"/>
    </source>
</evidence>
<dbReference type="InterPro" id="IPR051537">
    <property type="entry name" value="DNA_Adenine_Mtase"/>
</dbReference>
<dbReference type="Gene3D" id="3.90.220.20">
    <property type="entry name" value="DNA methylase specificity domains"/>
    <property type="match status" value="2"/>
</dbReference>
<keyword evidence="7" id="KW-0238">DNA-binding</keyword>
<evidence type="ECO:0000259" key="11">
    <source>
        <dbReference type="PROSITE" id="PS50157"/>
    </source>
</evidence>
<evidence type="ECO:0000313" key="12">
    <source>
        <dbReference type="EMBL" id="AYV76548.1"/>
    </source>
</evidence>
<dbReference type="InterPro" id="IPR003356">
    <property type="entry name" value="DNA_methylase_A-5"/>
</dbReference>
<dbReference type="CDD" id="cd17291">
    <property type="entry name" value="RMtype1_S_MgeORF438P-TRD-CR_like"/>
    <property type="match status" value="2"/>
</dbReference>
<keyword evidence="6" id="KW-0680">Restriction system</keyword>
<dbReference type="SUPFAM" id="SSF53335">
    <property type="entry name" value="S-adenosyl-L-methionine-dependent methyltransferases"/>
    <property type="match status" value="1"/>
</dbReference>
<evidence type="ECO:0000256" key="10">
    <source>
        <dbReference type="SAM" id="MobiDB-lite"/>
    </source>
</evidence>
<dbReference type="InterPro" id="IPR002052">
    <property type="entry name" value="DNA_methylase_N6_adenine_CS"/>
</dbReference>
<comment type="catalytic activity">
    <reaction evidence="8">
        <text>a 2'-deoxyadenosine in DNA + S-adenosyl-L-methionine = an N(6)-methyl-2'-deoxyadenosine in DNA + S-adenosyl-L-homocysteine + H(+)</text>
        <dbReference type="Rhea" id="RHEA:15197"/>
        <dbReference type="Rhea" id="RHEA-COMP:12418"/>
        <dbReference type="Rhea" id="RHEA-COMP:12419"/>
        <dbReference type="ChEBI" id="CHEBI:15378"/>
        <dbReference type="ChEBI" id="CHEBI:57856"/>
        <dbReference type="ChEBI" id="CHEBI:59789"/>
        <dbReference type="ChEBI" id="CHEBI:90615"/>
        <dbReference type="ChEBI" id="CHEBI:90616"/>
        <dbReference type="EC" id="2.1.1.72"/>
    </reaction>
</comment>
<gene>
    <name evidence="12" type="ORF">Terrestrivirus8_41</name>
</gene>
<dbReference type="InterPro" id="IPR013087">
    <property type="entry name" value="Znf_C2H2_type"/>
</dbReference>
<dbReference type="Pfam" id="PF02384">
    <property type="entry name" value="N6_Mtase"/>
    <property type="match status" value="1"/>
</dbReference>
<dbReference type="GO" id="GO:0003677">
    <property type="term" value="F:DNA binding"/>
    <property type="evidence" value="ECO:0007669"/>
    <property type="project" value="UniProtKB-KW"/>
</dbReference>
<evidence type="ECO:0000256" key="7">
    <source>
        <dbReference type="ARBA" id="ARBA00023125"/>
    </source>
</evidence>
<dbReference type="GO" id="GO:0009307">
    <property type="term" value="P:DNA restriction-modification system"/>
    <property type="evidence" value="ECO:0007669"/>
    <property type="project" value="UniProtKB-KW"/>
</dbReference>
<evidence type="ECO:0000256" key="3">
    <source>
        <dbReference type="ARBA" id="ARBA00022603"/>
    </source>
</evidence>
<dbReference type="Gene3D" id="3.40.50.150">
    <property type="entry name" value="Vaccinia Virus protein VP39"/>
    <property type="match status" value="1"/>
</dbReference>
<name>A0A3G4ZNV7_9VIRU</name>
<feature type="region of interest" description="Disordered" evidence="10">
    <location>
        <begin position="923"/>
        <end position="944"/>
    </location>
</feature>
<dbReference type="GO" id="GO:0008270">
    <property type="term" value="F:zinc ion binding"/>
    <property type="evidence" value="ECO:0007669"/>
    <property type="project" value="UniProtKB-KW"/>
</dbReference>
<dbReference type="PRINTS" id="PR00507">
    <property type="entry name" value="N12N6MTFRASE"/>
</dbReference>
<keyword evidence="5" id="KW-0949">S-adenosyl-L-methionine</keyword>
<keyword evidence="9" id="KW-0863">Zinc-finger</keyword>
<keyword evidence="3 12" id="KW-0489">Methyltransferase</keyword>
<dbReference type="SUPFAM" id="SSF116734">
    <property type="entry name" value="DNA methylase specificity domain"/>
    <property type="match status" value="2"/>
</dbReference>
<evidence type="ECO:0000256" key="8">
    <source>
        <dbReference type="ARBA" id="ARBA00047942"/>
    </source>
</evidence>
<evidence type="ECO:0000256" key="1">
    <source>
        <dbReference type="ARBA" id="ARBA00010923"/>
    </source>
</evidence>
<sequence length="993" mass="114515">MPKEYICELCGKDFSQKIDWERHKAMKKSCLPAEKVVELLKKTQDQEQIKKAPEQVDNKSQLITFFKSILNFLRDNAHLTGDKALKTIAYVSILRLSEAQIDVGAIDIESNDYYDFDAYEEETINQFKTALRFSVLENRDKMGMVQTVKHLREVILCRHPKFKDFFNRNDDPFRIKSDATFKELLTRFKNFPFESFDHDILGEAYEEVIKDIMVGKVLGQFFTPPALKQFMVELIDPQIKKDGTFETIYDPALGTAGFLLTALRYLTKKAKDKNIKLNEKFLTTKGLGGREAEDDTFRLAKANMLISAGHMFDTIDCDDSIRNPIKGKYDIVLANPPFGIKGLNYKLIPNDYDIKKFDYLPIMSNSAIPLFLQAIIYMLKVNGRAAIVVPNGQDLFNKSNDLVALREFIMKTCDLKEIIYMPADIFNNTGVKTCVFYFEKKKEGKNVLTVKYSKDNSKVISYDFVEEHQTKSVNFYDYDMITQEKKLLVDVPIEKIAENSYSLNYSDYMEKVDKKYENTIQVKSLGDICVIENGKRIVKDQTETGEYPVYGSGDITFYTNNYNRDGITCKIGRFALSKHNCIQIINGKYYLNDSGFTIKSNDETQVNSKYIWYYLLQNKQKIYECSRGTAQINIDMETFKQIQIPIPSLETQKQIVEQLDLLSENNGTNEKCIEEFKKIMKCYVETYTMKGEMKQLKDICKIKYGGSKYSNEEGEYPLYGGGINYIKLIKDFNVEKNTITIPRSGNSAGFVNITFKKSYIANFGYYIDDLLEVNSKYLYYNLKSIENKLMSLPRGTAQPNLGRTDLENVQINIVSKDKQNEIVTYCDDLSNMIQQLGNQIKSNNGLMKQILENYLQTKNETVDVEIDDNIIEADVDNDEKQDEPIEQEKVTEKKKDLVVVKPKAKQQMRSNLDRQIKMYDQFGQKQQSEPCTDLEEQESNEPVESITQEVIEEPEVAEQFQEPKPKIVKKVIMKKVVKVVAKKKVPAINSSFP</sequence>
<dbReference type="GO" id="GO:0009007">
    <property type="term" value="F:site-specific DNA-methyltransferase (adenine-specific) activity"/>
    <property type="evidence" value="ECO:0007669"/>
    <property type="project" value="UniProtKB-EC"/>
</dbReference>
<reference evidence="12" key="1">
    <citation type="submission" date="2018-10" db="EMBL/GenBank/DDBJ databases">
        <title>Hidden diversity of soil giant viruses.</title>
        <authorList>
            <person name="Schulz F."/>
            <person name="Alteio L."/>
            <person name="Goudeau D."/>
            <person name="Ryan E.M."/>
            <person name="Malmstrom R.R."/>
            <person name="Blanchard J."/>
            <person name="Woyke T."/>
        </authorList>
    </citation>
    <scope>NUCLEOTIDE SEQUENCE</scope>
    <source>
        <strain evidence="12">TEV1</strain>
    </source>
</reference>
<evidence type="ECO:0000256" key="2">
    <source>
        <dbReference type="ARBA" id="ARBA00011900"/>
    </source>
</evidence>
<proteinExistence type="inferred from homology"/>
<evidence type="ECO:0000256" key="4">
    <source>
        <dbReference type="ARBA" id="ARBA00022679"/>
    </source>
</evidence>